<dbReference type="OrthoDB" id="6137799at2759"/>
<evidence type="ECO:0000256" key="2">
    <source>
        <dbReference type="ARBA" id="ARBA00022737"/>
    </source>
</evidence>
<dbReference type="PANTHER" id="PTHR24366:SF96">
    <property type="entry name" value="LEUCINE RICH REPEAT CONTAINING 53"/>
    <property type="match status" value="1"/>
</dbReference>
<dbReference type="InterPro" id="IPR001611">
    <property type="entry name" value="Leu-rich_rpt"/>
</dbReference>
<dbReference type="EnsemblMetazoa" id="BGLB024235-RA">
    <property type="protein sequence ID" value="BGLB024235-PA"/>
    <property type="gene ID" value="BGLB024235"/>
</dbReference>
<proteinExistence type="predicted"/>
<dbReference type="InterPro" id="IPR003591">
    <property type="entry name" value="Leu-rich_rpt_typical-subtyp"/>
</dbReference>
<dbReference type="VEuPathDB" id="VectorBase:BGLAX_033222"/>
<evidence type="ECO:0000256" key="1">
    <source>
        <dbReference type="ARBA" id="ARBA00022614"/>
    </source>
</evidence>
<dbReference type="STRING" id="6526.A0A2C9KW19"/>
<protein>
    <recommendedName>
        <fullName evidence="5">LRRCT domain-containing protein</fullName>
    </recommendedName>
</protein>
<keyword evidence="1" id="KW-0433">Leucine-rich repeat</keyword>
<dbReference type="SMART" id="SM00369">
    <property type="entry name" value="LRR_TYP"/>
    <property type="match status" value="6"/>
</dbReference>
<dbReference type="PRINTS" id="PR00019">
    <property type="entry name" value="LEURICHRPT"/>
</dbReference>
<organism evidence="3 4">
    <name type="scientific">Biomphalaria glabrata</name>
    <name type="common">Bloodfluke planorb</name>
    <name type="synonym">Freshwater snail</name>
    <dbReference type="NCBI Taxonomy" id="6526"/>
    <lineage>
        <taxon>Eukaryota</taxon>
        <taxon>Metazoa</taxon>
        <taxon>Spiralia</taxon>
        <taxon>Lophotrochozoa</taxon>
        <taxon>Mollusca</taxon>
        <taxon>Gastropoda</taxon>
        <taxon>Heterobranchia</taxon>
        <taxon>Euthyneura</taxon>
        <taxon>Panpulmonata</taxon>
        <taxon>Hygrophila</taxon>
        <taxon>Lymnaeoidea</taxon>
        <taxon>Planorbidae</taxon>
        <taxon>Biomphalaria</taxon>
    </lineage>
</organism>
<gene>
    <name evidence="3" type="primary">106057198</name>
</gene>
<evidence type="ECO:0008006" key="5">
    <source>
        <dbReference type="Google" id="ProtNLM"/>
    </source>
</evidence>
<dbReference type="KEGG" id="bgt:106057198"/>
<dbReference type="InterPro" id="IPR032675">
    <property type="entry name" value="LRR_dom_sf"/>
</dbReference>
<dbReference type="Proteomes" id="UP000076420">
    <property type="component" value="Unassembled WGS sequence"/>
</dbReference>
<reference evidence="3" key="1">
    <citation type="submission" date="2020-05" db="UniProtKB">
        <authorList>
            <consortium name="EnsemblMetazoa"/>
        </authorList>
    </citation>
    <scope>IDENTIFICATION</scope>
    <source>
        <strain evidence="3">BB02</strain>
    </source>
</reference>
<dbReference type="Pfam" id="PF13855">
    <property type="entry name" value="LRR_8"/>
    <property type="match status" value="3"/>
</dbReference>
<dbReference type="SUPFAM" id="SSF52058">
    <property type="entry name" value="L domain-like"/>
    <property type="match status" value="1"/>
</dbReference>
<dbReference type="PANTHER" id="PTHR24366">
    <property type="entry name" value="IG(IMMUNOGLOBULIN) AND LRR(LEUCINE RICH REPEAT) DOMAINS"/>
    <property type="match status" value="1"/>
</dbReference>
<accession>A0A2C9KW19</accession>
<sequence length="405" mass="44986">MSPTHQLYQKFFICSFSFGGTKIRYWPTALNHLVRLKALDMSHNVVTFMREGAVSAFADTLQELRLVNASLSPFQAELSKLKALTLLDLSYNSIVDIPPGALTNMSFTLKKLTMSHAHLSYLPEALYELNVLEELDLSFNPMQSTNADIIGTSDNSLLRNSAATLRFVNLSSCGLNAIPRAVVNLDQLEVLDLSRNRIVVLNNHQFSSLPHLRTLLLNDNPLMSIPCPLVLNKMMEKSINSLLFGVTAVQTKLWRIDGGEKAHFLFHTLYSCILQLDLSSNQITRIPDVAFPGAPKLSAVDLSNNSLVYIFDYAFTDAHSVRTLRLSRCSLTRLPSSLSQADGLRTVFVDGNPIPCDCDLSWILTWQRQSGIIPNIVGRCADHPTMTISTYVSTRLQHDCGSVVG</sequence>
<dbReference type="PROSITE" id="PS51450">
    <property type="entry name" value="LRR"/>
    <property type="match status" value="3"/>
</dbReference>
<dbReference type="VEuPathDB" id="VectorBase:BGLB024235"/>
<evidence type="ECO:0000313" key="4">
    <source>
        <dbReference type="Proteomes" id="UP000076420"/>
    </source>
</evidence>
<keyword evidence="2" id="KW-0677">Repeat</keyword>
<dbReference type="AlphaFoldDB" id="A0A2C9KW19"/>
<dbReference type="Gene3D" id="3.80.10.10">
    <property type="entry name" value="Ribonuclease Inhibitor"/>
    <property type="match status" value="3"/>
</dbReference>
<name>A0A2C9KW19_BIOGL</name>
<evidence type="ECO:0000313" key="3">
    <source>
        <dbReference type="EnsemblMetazoa" id="BGLB024235-PA"/>
    </source>
</evidence>